<feature type="chain" id="PRO_5045931211" evidence="2">
    <location>
        <begin position="26"/>
        <end position="554"/>
    </location>
</feature>
<protein>
    <submittedName>
        <fullName evidence="3">Alkaline phosphatase family protein</fullName>
    </submittedName>
</protein>
<keyword evidence="2" id="KW-0732">Signal</keyword>
<dbReference type="Proteomes" id="UP001620460">
    <property type="component" value="Unassembled WGS sequence"/>
</dbReference>
<dbReference type="RefSeq" id="WP_404630862.1">
    <property type="nucleotide sequence ID" value="NZ_JADIKM010000001.1"/>
</dbReference>
<dbReference type="Pfam" id="PF04185">
    <property type="entry name" value="Phosphoesterase"/>
    <property type="match status" value="1"/>
</dbReference>
<dbReference type="InterPro" id="IPR007312">
    <property type="entry name" value="Phosphoesterase"/>
</dbReference>
<evidence type="ECO:0000256" key="2">
    <source>
        <dbReference type="SAM" id="SignalP"/>
    </source>
</evidence>
<feature type="signal peptide" evidence="2">
    <location>
        <begin position="1"/>
        <end position="25"/>
    </location>
</feature>
<proteinExistence type="predicted"/>
<evidence type="ECO:0000313" key="4">
    <source>
        <dbReference type="Proteomes" id="UP001620460"/>
    </source>
</evidence>
<comment type="caution">
    <text evidence="3">The sequence shown here is derived from an EMBL/GenBank/DDBJ whole genome shotgun (WGS) entry which is preliminary data.</text>
</comment>
<evidence type="ECO:0000256" key="1">
    <source>
        <dbReference type="ARBA" id="ARBA00022801"/>
    </source>
</evidence>
<dbReference type="PANTHER" id="PTHR31956">
    <property type="entry name" value="NON-SPECIFIC PHOSPHOLIPASE C4-RELATED"/>
    <property type="match status" value="1"/>
</dbReference>
<reference evidence="3 4" key="1">
    <citation type="submission" date="2020-10" db="EMBL/GenBank/DDBJ databases">
        <title>Phylogeny of dyella-like bacteria.</title>
        <authorList>
            <person name="Fu J."/>
        </authorList>
    </citation>
    <scope>NUCLEOTIDE SEQUENCE [LARGE SCALE GENOMIC DNA]</scope>
    <source>
        <strain evidence="3 4">Gsoil3046</strain>
    </source>
</reference>
<name>A0ABW8JQP3_9GAMM</name>
<dbReference type="CDD" id="cd16013">
    <property type="entry name" value="AcpA"/>
    <property type="match status" value="1"/>
</dbReference>
<dbReference type="EMBL" id="JADIKM010000001">
    <property type="protein sequence ID" value="MFK2903433.1"/>
    <property type="molecule type" value="Genomic_DNA"/>
</dbReference>
<keyword evidence="4" id="KW-1185">Reference proteome</keyword>
<dbReference type="PANTHER" id="PTHR31956:SF1">
    <property type="entry name" value="NON-SPECIFIC PHOSPHOLIPASE C1"/>
    <property type="match status" value="1"/>
</dbReference>
<sequence length="554" mass="58777">MPQKLLVSALAAGLCLLAALPSARADHAEFQHRHGATATPIKHVVVIFQENVSFDHYFGTYPLALNPAGEPAFHARPGTPAVNGLTADLLTRNPNFLNTLNGAGALNPFRLGRDQAATADQDHDYTAEQVAFDGGKMDLFPAATGNGSADEGGKGLVMGYYDGNTVTALWNYAQRFAMSDNSYGTTFGPSTPGAINLVSGQTNGIAQTLNGTGDETSDGHGGLTLVGDADPIGDVCSSPTRNQVQMSGRNIGDLLNAAHLSWGWFEGGFDLGHTNANGSTGCKRSTLSDVTGAPAPDYIPHHQPFQYYASTANPSHARPSSVAMIGHAGDAANHQYDLEDFFAAVRAGNFPAVSFLKASGYQDGHAGYSDPLDEQAFLVRVTNFLQSRPEWRDTAVVIAYDDSDGWYDHQIGPIVNASQGSADALDADGQCGSGAILPGVDPAVTQAMGRCGYGPRLPLLVISPWAKTNYVDHAVTDQSSVLRFIEDNWLGGQRLGQGSFDVRAGALDGLFDFRRPHPQRLFLRSDSGQPLLQLPWWGAADEHADGAGDSRRHG</sequence>
<organism evidence="3 4">
    <name type="scientific">Dyella ginsengisoli</name>
    <dbReference type="NCBI Taxonomy" id="363848"/>
    <lineage>
        <taxon>Bacteria</taxon>
        <taxon>Pseudomonadati</taxon>
        <taxon>Pseudomonadota</taxon>
        <taxon>Gammaproteobacteria</taxon>
        <taxon>Lysobacterales</taxon>
        <taxon>Rhodanobacteraceae</taxon>
        <taxon>Dyella</taxon>
    </lineage>
</organism>
<dbReference type="Gene3D" id="3.40.720.10">
    <property type="entry name" value="Alkaline Phosphatase, subunit A"/>
    <property type="match status" value="2"/>
</dbReference>
<dbReference type="InterPro" id="IPR017850">
    <property type="entry name" value="Alkaline_phosphatase_core_sf"/>
</dbReference>
<accession>A0ABW8JQP3</accession>
<keyword evidence="1" id="KW-0378">Hydrolase</keyword>
<gene>
    <name evidence="3" type="ORF">ISP17_05640</name>
</gene>
<evidence type="ECO:0000313" key="3">
    <source>
        <dbReference type="EMBL" id="MFK2903433.1"/>
    </source>
</evidence>